<protein>
    <recommendedName>
        <fullName evidence="4">MoaD/ThiS family protein</fullName>
    </recommendedName>
</protein>
<name>A0A1F8F554_9BACT</name>
<evidence type="ECO:0008006" key="4">
    <source>
        <dbReference type="Google" id="ProtNLM"/>
    </source>
</evidence>
<feature type="region of interest" description="Disordered" evidence="1">
    <location>
        <begin position="1"/>
        <end position="30"/>
    </location>
</feature>
<evidence type="ECO:0000313" key="2">
    <source>
        <dbReference type="EMBL" id="OGN08272.1"/>
    </source>
</evidence>
<sequence length="97" mass="10558">MPEKERSRNQSESQEELTHTVSVHGKTSRVDLPKGATLKDLLDKFKKQNPDRNMSAVVNVIVDGVPIEVKNGELTHNPVLSESAVVSLVGNITGGRV</sequence>
<dbReference type="Proteomes" id="UP000177167">
    <property type="component" value="Unassembled WGS sequence"/>
</dbReference>
<evidence type="ECO:0000313" key="3">
    <source>
        <dbReference type="Proteomes" id="UP000177167"/>
    </source>
</evidence>
<dbReference type="EMBL" id="MGJP01000065">
    <property type="protein sequence ID" value="OGN08272.1"/>
    <property type="molecule type" value="Genomic_DNA"/>
</dbReference>
<evidence type="ECO:0000256" key="1">
    <source>
        <dbReference type="SAM" id="MobiDB-lite"/>
    </source>
</evidence>
<accession>A0A1F8F554</accession>
<comment type="caution">
    <text evidence="2">The sequence shown here is derived from an EMBL/GenBank/DDBJ whole genome shotgun (WGS) entry which is preliminary data.</text>
</comment>
<gene>
    <name evidence="2" type="ORF">A3J46_06685</name>
</gene>
<organism evidence="2 3">
    <name type="scientific">Candidatus Yanofskybacteria bacterium RIFCSPHIGHO2_02_FULL_41_11</name>
    <dbReference type="NCBI Taxonomy" id="1802675"/>
    <lineage>
        <taxon>Bacteria</taxon>
        <taxon>Candidatus Yanofskyibacteriota</taxon>
    </lineage>
</organism>
<dbReference type="InterPro" id="IPR012675">
    <property type="entry name" value="Beta-grasp_dom_sf"/>
</dbReference>
<dbReference type="AlphaFoldDB" id="A0A1F8F554"/>
<dbReference type="Gene3D" id="3.10.20.30">
    <property type="match status" value="1"/>
</dbReference>
<proteinExistence type="predicted"/>
<reference evidence="2 3" key="1">
    <citation type="journal article" date="2016" name="Nat. Commun.">
        <title>Thousands of microbial genomes shed light on interconnected biogeochemical processes in an aquifer system.</title>
        <authorList>
            <person name="Anantharaman K."/>
            <person name="Brown C.T."/>
            <person name="Hug L.A."/>
            <person name="Sharon I."/>
            <person name="Castelle C.J."/>
            <person name="Probst A.J."/>
            <person name="Thomas B.C."/>
            <person name="Singh A."/>
            <person name="Wilkins M.J."/>
            <person name="Karaoz U."/>
            <person name="Brodie E.L."/>
            <person name="Williams K.H."/>
            <person name="Hubbard S.S."/>
            <person name="Banfield J.F."/>
        </authorList>
    </citation>
    <scope>NUCLEOTIDE SEQUENCE [LARGE SCALE GENOMIC DNA]</scope>
</reference>